<dbReference type="PANTHER" id="PTHR11237:SF4">
    <property type="entry name" value="5-DEMETHOXYUBIQUINONE HYDROXYLASE, MITOCHONDRIAL"/>
    <property type="match status" value="1"/>
</dbReference>
<feature type="chain" id="PRO_5035876531" description="5-demethoxyubiquinone hydroxylase, mitochondrial" evidence="9">
    <location>
        <begin position="27"/>
        <end position="205"/>
    </location>
</feature>
<accession>A0A8R1U026</accession>
<dbReference type="GO" id="GO:0045944">
    <property type="term" value="P:positive regulation of transcription by RNA polymerase II"/>
    <property type="evidence" value="ECO:0007669"/>
    <property type="project" value="EnsemblMetazoa"/>
</dbReference>
<evidence type="ECO:0000256" key="3">
    <source>
        <dbReference type="ARBA" id="ARBA00022723"/>
    </source>
</evidence>
<dbReference type="Pfam" id="PF03232">
    <property type="entry name" value="COQ7"/>
    <property type="match status" value="1"/>
</dbReference>
<dbReference type="GO" id="GO:0046872">
    <property type="term" value="F:metal ion binding"/>
    <property type="evidence" value="ECO:0007669"/>
    <property type="project" value="UniProtKB-KW"/>
</dbReference>
<dbReference type="EC" id="1.14.99.60" evidence="8"/>
<keyword evidence="11" id="KW-1185">Reference proteome</keyword>
<dbReference type="GO" id="GO:0000976">
    <property type="term" value="F:transcription cis-regulatory region binding"/>
    <property type="evidence" value="ECO:0007669"/>
    <property type="project" value="EnsemblMetazoa"/>
</dbReference>
<keyword evidence="9" id="KW-0732">Signal</keyword>
<dbReference type="GO" id="GO:0048520">
    <property type="term" value="P:positive regulation of behavior"/>
    <property type="evidence" value="ECO:0007669"/>
    <property type="project" value="EnsemblMetazoa"/>
</dbReference>
<feature type="signal peptide" evidence="9">
    <location>
        <begin position="1"/>
        <end position="26"/>
    </location>
</feature>
<evidence type="ECO:0000256" key="7">
    <source>
        <dbReference type="ARBA" id="ARBA00023136"/>
    </source>
</evidence>
<keyword evidence="6 8" id="KW-0503">Monooxygenase</keyword>
<sequence>MLLLGYFISHVLFLLLCSMLKTSVRFAHQLSRRELLTKILRVDHIGELAALRIYDGQKAIISNQHPCRPVIEEMQAQEKEHLDIMERLCAKHNIQPTILAPWLSIAAYALGVGTALCGKETAMACTTAVEELIGEHYNQQLMELLDDDPVDHGDLLKILTKLRDDELHHYDIGVENDGLKAPRYDMLKWIIQTGCKGAIWLAERV</sequence>
<dbReference type="AlphaFoldDB" id="A0A8R1U026"/>
<evidence type="ECO:0000256" key="4">
    <source>
        <dbReference type="ARBA" id="ARBA00023002"/>
    </source>
</evidence>
<dbReference type="EnsemblMetazoa" id="OVOC7951.1">
    <property type="protein sequence ID" value="OVOC7951.1"/>
    <property type="gene ID" value="WBGene00244760"/>
</dbReference>
<dbReference type="GO" id="GO:0009410">
    <property type="term" value="P:response to xenobiotic stimulus"/>
    <property type="evidence" value="ECO:0007669"/>
    <property type="project" value="EnsemblMetazoa"/>
</dbReference>
<evidence type="ECO:0000313" key="11">
    <source>
        <dbReference type="Proteomes" id="UP000024404"/>
    </source>
</evidence>
<dbReference type="EMBL" id="CMVM020000238">
    <property type="status" value="NOT_ANNOTATED_CDS"/>
    <property type="molecule type" value="Genomic_DNA"/>
</dbReference>
<comment type="cofactor">
    <cofactor evidence="8">
        <name>Fe cation</name>
        <dbReference type="ChEBI" id="CHEBI:24875"/>
    </cofactor>
    <text evidence="8">Binds 2 iron ions per subunit.</text>
</comment>
<dbReference type="GO" id="GO:2000377">
    <property type="term" value="P:regulation of reactive oxygen species metabolic process"/>
    <property type="evidence" value="ECO:0007669"/>
    <property type="project" value="EnsemblMetazoa"/>
</dbReference>
<feature type="binding site" evidence="8">
    <location>
        <position position="166"/>
    </location>
    <ligand>
        <name>Fe cation</name>
        <dbReference type="ChEBI" id="CHEBI:24875"/>
        <label>1</label>
    </ligand>
</feature>
<evidence type="ECO:0000256" key="6">
    <source>
        <dbReference type="ARBA" id="ARBA00023033"/>
    </source>
</evidence>
<dbReference type="Proteomes" id="UP000024404">
    <property type="component" value="Unassembled WGS sequence"/>
</dbReference>
<evidence type="ECO:0000313" key="10">
    <source>
        <dbReference type="EnsemblMetazoa" id="OVOC7951.1"/>
    </source>
</evidence>
<comment type="similarity">
    <text evidence="8">Belongs to the COQ7 family.</text>
</comment>
<dbReference type="GO" id="GO:0016709">
    <property type="term" value="F:oxidoreductase activity, acting on paired donors, with incorporation or reduction of molecular oxygen, NAD(P)H as one donor, and incorporation of one atom of oxygen"/>
    <property type="evidence" value="ECO:0007669"/>
    <property type="project" value="UniProtKB-UniRule"/>
</dbReference>
<evidence type="ECO:0000256" key="8">
    <source>
        <dbReference type="HAMAP-Rule" id="MF_03194"/>
    </source>
</evidence>
<keyword evidence="8" id="KW-0496">Mitochondrion</keyword>
<keyword evidence="3 8" id="KW-0479">Metal-binding</keyword>
<feature type="binding site" evidence="8">
    <location>
        <position position="130"/>
    </location>
    <ligand>
        <name>Fe cation</name>
        <dbReference type="ChEBI" id="CHEBI:24875"/>
        <label>2</label>
    </ligand>
</feature>
<dbReference type="GO" id="GO:0008682">
    <property type="term" value="F:3-demethoxyubiquinol 3-hydroxylase activity"/>
    <property type="evidence" value="ECO:0007669"/>
    <property type="project" value="UniProtKB-EC"/>
</dbReference>
<comment type="function">
    <text evidence="8">Catalyzes the hydroxylation of 2-polyprenyl-3-methyl-6-methoxy-1,4-benzoquinol (DMQH2) during ubiquinone biosynthesis. Has also a structural role in the COQ enzyme complex, stabilizing other COQ polypeptides. Involved in lifespan determination in a ubiquinone-independent manner.</text>
</comment>
<reference evidence="10" key="2">
    <citation type="submission" date="2022-06" db="UniProtKB">
        <authorList>
            <consortium name="EnsemblMetazoa"/>
        </authorList>
    </citation>
    <scope>IDENTIFICATION</scope>
</reference>
<keyword evidence="2 8" id="KW-0831">Ubiquinone biosynthesis</keyword>
<feature type="binding site" evidence="8">
    <location>
        <position position="78"/>
    </location>
    <ligand>
        <name>Fe cation</name>
        <dbReference type="ChEBI" id="CHEBI:24875"/>
        <label>1</label>
    </ligand>
</feature>
<evidence type="ECO:0000256" key="9">
    <source>
        <dbReference type="SAM" id="SignalP"/>
    </source>
</evidence>
<dbReference type="HAMAP" id="MF_01658">
    <property type="entry name" value="COQ7"/>
    <property type="match status" value="1"/>
</dbReference>
<comment type="pathway">
    <text evidence="1 8">Cofactor biosynthesis; ubiquinone biosynthesis.</text>
</comment>
<feature type="binding site" evidence="8">
    <location>
        <position position="169"/>
    </location>
    <ligand>
        <name>Fe cation</name>
        <dbReference type="ChEBI" id="CHEBI:24875"/>
        <label>2</label>
    </ligand>
</feature>
<dbReference type="GO" id="GO:0030534">
    <property type="term" value="P:adult behavior"/>
    <property type="evidence" value="ECO:0007669"/>
    <property type="project" value="EnsemblMetazoa"/>
</dbReference>
<protein>
    <recommendedName>
        <fullName evidence="8">5-demethoxyubiquinone hydroxylase, mitochondrial</fullName>
        <shortName evidence="8">DMQ hydroxylase</shortName>
        <ecNumber evidence="8">1.14.99.60</ecNumber>
    </recommendedName>
    <alternativeName>
        <fullName evidence="8">Ubiquinone biosynthesis monooxygenase COQ7</fullName>
    </alternativeName>
</protein>
<comment type="catalytic activity">
    <reaction evidence="8">
        <text>a 5-methoxy-2-methyl-3-(all-trans-polyprenyl)benzene-1,4-diol + AH2 + O2 = a 3-demethylubiquinol + A + H2O</text>
        <dbReference type="Rhea" id="RHEA:50908"/>
        <dbReference type="Rhea" id="RHEA-COMP:10859"/>
        <dbReference type="Rhea" id="RHEA-COMP:10914"/>
        <dbReference type="ChEBI" id="CHEBI:13193"/>
        <dbReference type="ChEBI" id="CHEBI:15377"/>
        <dbReference type="ChEBI" id="CHEBI:15379"/>
        <dbReference type="ChEBI" id="CHEBI:17499"/>
        <dbReference type="ChEBI" id="CHEBI:84167"/>
        <dbReference type="ChEBI" id="CHEBI:84422"/>
        <dbReference type="EC" id="1.14.99.60"/>
    </reaction>
</comment>
<keyword evidence="5 8" id="KW-0408">Iron</keyword>
<evidence type="ECO:0000256" key="1">
    <source>
        <dbReference type="ARBA" id="ARBA00004749"/>
    </source>
</evidence>
<dbReference type="GO" id="GO:0040010">
    <property type="term" value="P:positive regulation of growth rate"/>
    <property type="evidence" value="ECO:0007669"/>
    <property type="project" value="EnsemblMetazoa"/>
</dbReference>
<dbReference type="CDD" id="cd01042">
    <property type="entry name" value="DMQH"/>
    <property type="match status" value="1"/>
</dbReference>
<dbReference type="InterPro" id="IPR009078">
    <property type="entry name" value="Ferritin-like_SF"/>
</dbReference>
<reference evidence="11" key="1">
    <citation type="submission" date="2013-10" db="EMBL/GenBank/DDBJ databases">
        <title>Genome sequencing of Onchocerca volvulus.</title>
        <authorList>
            <person name="Cotton J."/>
            <person name="Tsai J."/>
            <person name="Stanley E."/>
            <person name="Tracey A."/>
            <person name="Holroyd N."/>
            <person name="Lustigman S."/>
            <person name="Berriman M."/>
        </authorList>
    </citation>
    <scope>NUCLEOTIDE SEQUENCE</scope>
</reference>
<feature type="binding site" evidence="8">
    <location>
        <position position="166"/>
    </location>
    <ligand>
        <name>Fe cation</name>
        <dbReference type="ChEBI" id="CHEBI:24875"/>
        <label>2</label>
    </ligand>
</feature>
<comment type="subunit">
    <text evidence="8">Component of a multi-subunit COQ enzyme complex.</text>
</comment>
<dbReference type="InterPro" id="IPR011566">
    <property type="entry name" value="Ubq_synth_Coq7"/>
</dbReference>
<organism evidence="10 11">
    <name type="scientific">Onchocerca volvulus</name>
    <dbReference type="NCBI Taxonomy" id="6282"/>
    <lineage>
        <taxon>Eukaryota</taxon>
        <taxon>Metazoa</taxon>
        <taxon>Ecdysozoa</taxon>
        <taxon>Nematoda</taxon>
        <taxon>Chromadorea</taxon>
        <taxon>Rhabditida</taxon>
        <taxon>Spirurina</taxon>
        <taxon>Spiruromorpha</taxon>
        <taxon>Filarioidea</taxon>
        <taxon>Onchocercidae</taxon>
        <taxon>Onchocerca</taxon>
    </lineage>
</organism>
<dbReference type="GO" id="GO:0006744">
    <property type="term" value="P:ubiquinone biosynthetic process"/>
    <property type="evidence" value="ECO:0007669"/>
    <property type="project" value="UniProtKB-UniRule"/>
</dbReference>
<evidence type="ECO:0000256" key="5">
    <source>
        <dbReference type="ARBA" id="ARBA00023004"/>
    </source>
</evidence>
<keyword evidence="4 8" id="KW-0560">Oxidoreductase</keyword>
<comment type="subcellular location">
    <subcellularLocation>
        <location evidence="8">Mitochondrion inner membrane</location>
        <topology evidence="8">Peripheral membrane protein</topology>
        <orientation evidence="8">Matrix side</orientation>
    </subcellularLocation>
</comment>
<dbReference type="GO" id="GO:0005634">
    <property type="term" value="C:nucleus"/>
    <property type="evidence" value="ECO:0007669"/>
    <property type="project" value="EnsemblMetazoa"/>
</dbReference>
<feature type="binding site" evidence="8">
    <location>
        <position position="81"/>
    </location>
    <ligand>
        <name>Fe cation</name>
        <dbReference type="ChEBI" id="CHEBI:24875"/>
        <label>1</label>
    </ligand>
</feature>
<feature type="binding site" evidence="8">
    <location>
        <position position="78"/>
    </location>
    <ligand>
        <name>Fe cation</name>
        <dbReference type="ChEBI" id="CHEBI:24875"/>
        <label>2</label>
    </ligand>
</feature>
<dbReference type="SUPFAM" id="SSF47240">
    <property type="entry name" value="Ferritin-like"/>
    <property type="match status" value="1"/>
</dbReference>
<dbReference type="GO" id="GO:0000122">
    <property type="term" value="P:negative regulation of transcription by RNA polymerase II"/>
    <property type="evidence" value="ECO:0007669"/>
    <property type="project" value="EnsemblMetazoa"/>
</dbReference>
<feature type="binding site" evidence="8">
    <location>
        <position position="47"/>
    </location>
    <ligand>
        <name>Fe cation</name>
        <dbReference type="ChEBI" id="CHEBI:24875"/>
        <label>1</label>
    </ligand>
</feature>
<keyword evidence="8" id="KW-0999">Mitochondrion inner membrane</keyword>
<dbReference type="GO" id="GO:0031314">
    <property type="term" value="C:extrinsic component of mitochondrial inner membrane"/>
    <property type="evidence" value="ECO:0007669"/>
    <property type="project" value="UniProtKB-UniRule"/>
</dbReference>
<evidence type="ECO:0000256" key="2">
    <source>
        <dbReference type="ARBA" id="ARBA00022688"/>
    </source>
</evidence>
<dbReference type="GO" id="GO:0051094">
    <property type="term" value="P:positive regulation of developmental process"/>
    <property type="evidence" value="ECO:0007669"/>
    <property type="project" value="EnsemblMetazoa"/>
</dbReference>
<dbReference type="GO" id="GO:0006119">
    <property type="term" value="P:oxidative phosphorylation"/>
    <property type="evidence" value="ECO:0007669"/>
    <property type="project" value="EnsemblMetazoa"/>
</dbReference>
<dbReference type="PANTHER" id="PTHR11237">
    <property type="entry name" value="COENZYME Q10 BIOSYNTHESIS PROTEIN 7"/>
    <property type="match status" value="1"/>
</dbReference>
<proteinExistence type="inferred from homology"/>
<name>A0A8R1U026_ONCVO</name>
<keyword evidence="7 8" id="KW-0472">Membrane</keyword>
<dbReference type="GO" id="GO:0008340">
    <property type="term" value="P:determination of adult lifespan"/>
    <property type="evidence" value="ECO:0007669"/>
    <property type="project" value="EnsemblMetazoa"/>
</dbReference>